<sequence>MDFHDFYQDFIENLSPRDYSSNLKEWGEDIPWTLIFSSLGRYFVNDFNLLHEKNRNNIFHLIKVAMEKKGSLSTSVATGLLEELHKSSMKNSALANEIRGRLDTESSRYLEAWAKWSES</sequence>
<evidence type="ECO:0000313" key="1">
    <source>
        <dbReference type="EMBL" id="XBS38186.1"/>
    </source>
</evidence>
<dbReference type="EMBL" id="CP144460">
    <property type="protein sequence ID" value="XBS38186.1"/>
    <property type="molecule type" value="Genomic_DNA"/>
</dbReference>
<accession>A0AAU7P915</accession>
<dbReference type="RefSeq" id="WP_349656644.1">
    <property type="nucleotide sequence ID" value="NZ_CP144460.1"/>
</dbReference>
<gene>
    <name evidence="1" type="ORF">VZ068_01185</name>
</gene>
<dbReference type="AlphaFoldDB" id="A0AAU7P915"/>
<protein>
    <submittedName>
        <fullName evidence="1">Uncharacterized protein</fullName>
    </submittedName>
</protein>
<organism evidence="1">
    <name type="scientific">Xanthomonas sp. 10-10</name>
    <dbReference type="NCBI Taxonomy" id="3115848"/>
    <lineage>
        <taxon>Bacteria</taxon>
        <taxon>Pseudomonadati</taxon>
        <taxon>Pseudomonadota</taxon>
        <taxon>Gammaproteobacteria</taxon>
        <taxon>Lysobacterales</taxon>
        <taxon>Lysobacteraceae</taxon>
        <taxon>Xanthomonas</taxon>
    </lineage>
</organism>
<proteinExistence type="predicted"/>
<reference evidence="1" key="1">
    <citation type="submission" date="2024-02" db="EMBL/GenBank/DDBJ databases">
        <title>Complete genome sequence of Xanthomonas sp. 10-10.</title>
        <authorList>
            <person name="Biessy A."/>
            <person name="Ciotola M."/>
            <person name="Cadieux M."/>
            <person name="Soufiane B."/>
            <person name="Laforest M."/>
            <person name="Filion M."/>
        </authorList>
    </citation>
    <scope>NUCLEOTIDE SEQUENCE</scope>
    <source>
        <strain evidence="1">10-10</strain>
    </source>
</reference>
<name>A0AAU7P915_9XANT</name>